<dbReference type="Gene3D" id="3.40.50.10490">
    <property type="entry name" value="Glucose-6-phosphate isomerase like protein, domain 1"/>
    <property type="match status" value="1"/>
</dbReference>
<evidence type="ECO:0000256" key="1">
    <source>
        <dbReference type="ARBA" id="ARBA00009235"/>
    </source>
</evidence>
<dbReference type="Pfam" id="PF01380">
    <property type="entry name" value="SIS"/>
    <property type="match status" value="1"/>
</dbReference>
<dbReference type="EMBL" id="QREL01000002">
    <property type="protein sequence ID" value="REE26393.1"/>
    <property type="molecule type" value="Genomic_DNA"/>
</dbReference>
<dbReference type="AlphaFoldDB" id="A0A371NBI0"/>
<reference evidence="3 4" key="1">
    <citation type="submission" date="2018-07" db="EMBL/GenBank/DDBJ databases">
        <title>Genomic Encyclopedia of Type Strains, Phase IV (KMG-IV): sequencing the most valuable type-strain genomes for metagenomic binning, comparative biology and taxonomic classification.</title>
        <authorList>
            <person name="Goeker M."/>
        </authorList>
    </citation>
    <scope>NUCLEOTIDE SEQUENCE [LARGE SCALE GENOMIC DNA]</scope>
    <source>
        <strain evidence="3 4">DSM 7466</strain>
    </source>
</reference>
<proteinExistence type="inferred from homology"/>
<feature type="domain" description="SIS" evidence="2">
    <location>
        <begin position="109"/>
        <end position="261"/>
    </location>
</feature>
<gene>
    <name evidence="3" type="ORF">C7452_1357</name>
</gene>
<dbReference type="NCBIfam" id="TIGR03127">
    <property type="entry name" value="RuMP_HxlB"/>
    <property type="match status" value="1"/>
</dbReference>
<dbReference type="CDD" id="cd05005">
    <property type="entry name" value="SIS_PHI"/>
    <property type="match status" value="1"/>
</dbReference>
<evidence type="ECO:0000313" key="4">
    <source>
        <dbReference type="Proteomes" id="UP000256864"/>
    </source>
</evidence>
<evidence type="ECO:0000259" key="2">
    <source>
        <dbReference type="PROSITE" id="PS51464"/>
    </source>
</evidence>
<comment type="similarity">
    <text evidence="1">Belongs to the SIS family. PHI subfamily.</text>
</comment>
<dbReference type="PANTHER" id="PTHR43443:SF1">
    <property type="entry name" value="3-HEXULOSE-6-PHOSPHATE ISOMERASE"/>
    <property type="match status" value="1"/>
</dbReference>
<dbReference type="PANTHER" id="PTHR43443">
    <property type="entry name" value="3-HEXULOSE-6-PHOSPHATE ISOMERASE"/>
    <property type="match status" value="1"/>
</dbReference>
<dbReference type="InterPro" id="IPR017552">
    <property type="entry name" value="PHI/rmpB"/>
</dbReference>
<dbReference type="GO" id="GO:1901135">
    <property type="term" value="P:carbohydrate derivative metabolic process"/>
    <property type="evidence" value="ECO:0007669"/>
    <property type="project" value="InterPro"/>
</dbReference>
<evidence type="ECO:0000313" key="3">
    <source>
        <dbReference type="EMBL" id="REE26393.1"/>
    </source>
</evidence>
<dbReference type="InterPro" id="IPR046348">
    <property type="entry name" value="SIS_dom_sf"/>
</dbReference>
<organism evidence="3 4">
    <name type="scientific">Methanothermobacter defluvii</name>
    <dbReference type="NCBI Taxonomy" id="49339"/>
    <lineage>
        <taxon>Archaea</taxon>
        <taxon>Methanobacteriati</taxon>
        <taxon>Methanobacteriota</taxon>
        <taxon>Methanomada group</taxon>
        <taxon>Methanobacteria</taxon>
        <taxon>Methanobacteriales</taxon>
        <taxon>Methanobacteriaceae</taxon>
        <taxon>Methanothermobacter</taxon>
    </lineage>
</organism>
<keyword evidence="3" id="KW-0413">Isomerase</keyword>
<protein>
    <submittedName>
        <fullName evidence="3">3-hexulose-6-phosphate isomerase</fullName>
    </submittedName>
</protein>
<dbReference type="Proteomes" id="UP000256864">
    <property type="component" value="Unassembled WGS sequence"/>
</dbReference>
<dbReference type="InterPro" id="IPR001347">
    <property type="entry name" value="SIS_dom"/>
</dbReference>
<accession>A0A371NBI0</accession>
<comment type="caution">
    <text evidence="3">The sequence shown here is derived from an EMBL/GenBank/DDBJ whole genome shotgun (WGS) entry which is preliminary data.</text>
</comment>
<keyword evidence="4" id="KW-1185">Reference proteome</keyword>
<sequence length="274" mass="30523">MIFLWLQGFIINRSIFQALYRGLGFSDPSSVMGSGVARGPMGSVHFMIIVIHFIWIGIRSHGPFPTVFISYRVYIDIGVAMIIKEAIRDIIHNLEKMERDIDERTLDNFIEILTSAANVFVLGLGRSGLVARAFAMRLMHLEINAFVVGETITPAINEGDVLIAISGSGRTSYIVNAASIARERGAKVVAVTSYPDSDLAGLADLTVTIKGRTKIDGEKDYMKRQMRGNHHSRTPLGTLFEISALVFLDGIIAELMERFDKREEDLHHRHSSFD</sequence>
<dbReference type="SUPFAM" id="SSF53697">
    <property type="entry name" value="SIS domain"/>
    <property type="match status" value="1"/>
</dbReference>
<dbReference type="GO" id="GO:0097367">
    <property type="term" value="F:carbohydrate derivative binding"/>
    <property type="evidence" value="ECO:0007669"/>
    <property type="project" value="InterPro"/>
</dbReference>
<dbReference type="PROSITE" id="PS51464">
    <property type="entry name" value="SIS"/>
    <property type="match status" value="1"/>
</dbReference>
<dbReference type="GO" id="GO:0016853">
    <property type="term" value="F:isomerase activity"/>
    <property type="evidence" value="ECO:0007669"/>
    <property type="project" value="UniProtKB-KW"/>
</dbReference>
<name>A0A371NBI0_9EURY</name>